<dbReference type="InterPro" id="IPR029058">
    <property type="entry name" value="AB_hydrolase_fold"/>
</dbReference>
<evidence type="ECO:0000259" key="2">
    <source>
        <dbReference type="Pfam" id="PF20434"/>
    </source>
</evidence>
<gene>
    <name evidence="3" type="ORF">ACFFLE_01125</name>
</gene>
<dbReference type="InterPro" id="IPR049492">
    <property type="entry name" value="BD-FAE-like_dom"/>
</dbReference>
<name>A0ABV5Z0S8_9STAP</name>
<protein>
    <submittedName>
        <fullName evidence="3">Alpha/beta hydrolase</fullName>
    </submittedName>
</protein>
<feature type="domain" description="BD-FAE-like" evidence="2">
    <location>
        <begin position="102"/>
        <end position="253"/>
    </location>
</feature>
<dbReference type="PANTHER" id="PTHR48081:SF6">
    <property type="entry name" value="PEPTIDASE S9 PROLYL OLIGOPEPTIDASE CATALYTIC DOMAIN-CONTAINING PROTEIN"/>
    <property type="match status" value="1"/>
</dbReference>
<proteinExistence type="predicted"/>
<dbReference type="Proteomes" id="UP001589740">
    <property type="component" value="Unassembled WGS sequence"/>
</dbReference>
<dbReference type="Gene3D" id="3.40.50.1820">
    <property type="entry name" value="alpha/beta hydrolase"/>
    <property type="match status" value="1"/>
</dbReference>
<evidence type="ECO:0000256" key="1">
    <source>
        <dbReference type="ARBA" id="ARBA00022801"/>
    </source>
</evidence>
<evidence type="ECO:0000313" key="3">
    <source>
        <dbReference type="EMBL" id="MFB9859710.1"/>
    </source>
</evidence>
<dbReference type="SUPFAM" id="SSF53474">
    <property type="entry name" value="alpha/beta-Hydrolases"/>
    <property type="match status" value="1"/>
</dbReference>
<accession>A0ABV5Z0S8</accession>
<organism evidence="3 4">
    <name type="scientific">Salinicoccus siamensis</name>
    <dbReference type="NCBI Taxonomy" id="381830"/>
    <lineage>
        <taxon>Bacteria</taxon>
        <taxon>Bacillati</taxon>
        <taxon>Bacillota</taxon>
        <taxon>Bacilli</taxon>
        <taxon>Bacillales</taxon>
        <taxon>Staphylococcaceae</taxon>
        <taxon>Salinicoccus</taxon>
    </lineage>
</organism>
<dbReference type="InterPro" id="IPR050300">
    <property type="entry name" value="GDXG_lipolytic_enzyme"/>
</dbReference>
<comment type="caution">
    <text evidence="3">The sequence shown here is derived from an EMBL/GenBank/DDBJ whole genome shotgun (WGS) entry which is preliminary data.</text>
</comment>
<dbReference type="GO" id="GO:0016787">
    <property type="term" value="F:hydrolase activity"/>
    <property type="evidence" value="ECO:0007669"/>
    <property type="project" value="UniProtKB-KW"/>
</dbReference>
<dbReference type="Pfam" id="PF20434">
    <property type="entry name" value="BD-FAE"/>
    <property type="match status" value="1"/>
</dbReference>
<dbReference type="PANTHER" id="PTHR48081">
    <property type="entry name" value="AB HYDROLASE SUPERFAMILY PROTEIN C4A8.06C"/>
    <property type="match status" value="1"/>
</dbReference>
<dbReference type="RefSeq" id="WP_380569347.1">
    <property type="nucleotide sequence ID" value="NZ_JBHMAH010000004.1"/>
</dbReference>
<reference evidence="3 4" key="1">
    <citation type="submission" date="2024-09" db="EMBL/GenBank/DDBJ databases">
        <authorList>
            <person name="Sun Q."/>
            <person name="Mori K."/>
        </authorList>
    </citation>
    <scope>NUCLEOTIDE SEQUENCE [LARGE SCALE GENOMIC DNA]</scope>
    <source>
        <strain evidence="3 4">JCM 12822</strain>
    </source>
</reference>
<evidence type="ECO:0000313" key="4">
    <source>
        <dbReference type="Proteomes" id="UP001589740"/>
    </source>
</evidence>
<keyword evidence="4" id="KW-1185">Reference proteome</keyword>
<keyword evidence="1 3" id="KW-0378">Hydrolase</keyword>
<dbReference type="EMBL" id="JBHMAH010000004">
    <property type="protein sequence ID" value="MFB9859710.1"/>
    <property type="molecule type" value="Genomic_DNA"/>
</dbReference>
<sequence length="306" mass="34271">MNLQSFYIGDKHAEVTMMLGESGVYEKEGRPAVVICPGGSYMYVSDREAEPVGYEFLAKGYHVFILRYSTLGSAMRKEGNAVNRDELYQIASMVEADETLGSEFPGPLVELAETMTFIRENCHEFNVNPDKIGVIGFSAGGHLAASLGVHWNTSWLKGLTGTEPRWYKPNFQILSYPILDFMMNKSIAEERGIGDPKYMTTASRMIFGPHVTDELLDRATLAKNISKDVPPTFIWHTVADQLVFVQNSLDFAKGLEAHQIPWELHTFKSGGHGLSLATEMTGNEDRRAANWTGLMFSWLQETLKEK</sequence>